<gene>
    <name evidence="2" type="ORF">FGM01_10435</name>
</gene>
<comment type="caution">
    <text evidence="2">The sequence shown here is derived from an EMBL/GenBank/DDBJ whole genome shotgun (WGS) entry which is preliminary data.</text>
</comment>
<evidence type="ECO:0000259" key="1">
    <source>
        <dbReference type="Pfam" id="PF00535"/>
    </source>
</evidence>
<protein>
    <submittedName>
        <fullName evidence="2">Glycosyltransferase family 2 protein</fullName>
    </submittedName>
</protein>
<reference evidence="2 3" key="1">
    <citation type="submission" date="2019-06" db="EMBL/GenBank/DDBJ databases">
        <title>Gramella sabulilitoris sp. nov., isolated from a marine sand.</title>
        <authorList>
            <person name="Yoon J.-H."/>
        </authorList>
    </citation>
    <scope>NUCLEOTIDE SEQUENCE [LARGE SCALE GENOMIC DNA]</scope>
    <source>
        <strain evidence="2 3">HSMS-1</strain>
    </source>
</reference>
<dbReference type="Gene3D" id="3.90.550.10">
    <property type="entry name" value="Spore Coat Polysaccharide Biosynthesis Protein SpsA, Chain A"/>
    <property type="match status" value="1"/>
</dbReference>
<dbReference type="InterPro" id="IPR029044">
    <property type="entry name" value="Nucleotide-diphossugar_trans"/>
</dbReference>
<sequence length="267" mass="31895">MYLLNIYRSLQNIWAGLRFYVLKKRYRIYPYDSTNPKTYPIIIVSFNQLKYLKELIGLLKKYGYKNIVVIDNASTYEPLLEYLENIRKEVHVHRLKKNHGHMVFWIREDLYNHYAKGYYAVTDADIVPCKDCPEDFMLYFKKILDSNKNLTKVGFSLKIDDIPEYVPYRDSILNWEKKFWKNQTKDGNYKSAIDTTFALYKPRPYSKSTSDFFNAIRTKPPYCAIHGGWYVDPLNLSAEQEFYFKTANKSSNWRLDEKGEFKHPELL</sequence>
<proteinExistence type="predicted"/>
<accession>A0A550HYV4</accession>
<dbReference type="GO" id="GO:0016740">
    <property type="term" value="F:transferase activity"/>
    <property type="evidence" value="ECO:0007669"/>
    <property type="project" value="UniProtKB-KW"/>
</dbReference>
<feature type="domain" description="Glycosyltransferase 2-like" evidence="1">
    <location>
        <begin position="41"/>
        <end position="142"/>
    </location>
</feature>
<dbReference type="AlphaFoldDB" id="A0A550HYV4"/>
<evidence type="ECO:0000313" key="3">
    <source>
        <dbReference type="Proteomes" id="UP000315131"/>
    </source>
</evidence>
<organism evidence="2 3">
    <name type="scientific">Christiangramia sabulilitoris</name>
    <dbReference type="NCBI Taxonomy" id="2583991"/>
    <lineage>
        <taxon>Bacteria</taxon>
        <taxon>Pseudomonadati</taxon>
        <taxon>Bacteroidota</taxon>
        <taxon>Flavobacteriia</taxon>
        <taxon>Flavobacteriales</taxon>
        <taxon>Flavobacteriaceae</taxon>
        <taxon>Christiangramia</taxon>
    </lineage>
</organism>
<dbReference type="OrthoDB" id="1666251at2"/>
<dbReference type="Pfam" id="PF00535">
    <property type="entry name" value="Glycos_transf_2"/>
    <property type="match status" value="1"/>
</dbReference>
<name>A0A550HYV4_9FLAO</name>
<dbReference type="EMBL" id="VHSF01000003">
    <property type="protein sequence ID" value="TRO63919.1"/>
    <property type="molecule type" value="Genomic_DNA"/>
</dbReference>
<dbReference type="Proteomes" id="UP000315131">
    <property type="component" value="Unassembled WGS sequence"/>
</dbReference>
<keyword evidence="2" id="KW-0808">Transferase</keyword>
<dbReference type="InterPro" id="IPR001173">
    <property type="entry name" value="Glyco_trans_2-like"/>
</dbReference>
<evidence type="ECO:0000313" key="2">
    <source>
        <dbReference type="EMBL" id="TRO63919.1"/>
    </source>
</evidence>
<dbReference type="SUPFAM" id="SSF53448">
    <property type="entry name" value="Nucleotide-diphospho-sugar transferases"/>
    <property type="match status" value="1"/>
</dbReference>
<keyword evidence="3" id="KW-1185">Reference proteome</keyword>